<dbReference type="RefSeq" id="WP_338575706.1">
    <property type="nucleotide sequence ID" value="NZ_CP146369.1"/>
</dbReference>
<comment type="similarity">
    <text evidence="2">Belongs to the virb1 family.</text>
</comment>
<dbReference type="InterPro" id="IPR023346">
    <property type="entry name" value="Lysozyme-like_dom_sf"/>
</dbReference>
<dbReference type="CDD" id="cd00254">
    <property type="entry name" value="LT-like"/>
    <property type="match status" value="1"/>
</dbReference>
<dbReference type="EMBL" id="CP146369">
    <property type="protein sequence ID" value="WWT53805.1"/>
    <property type="molecule type" value="Genomic_DNA"/>
</dbReference>
<dbReference type="GO" id="GO:0016829">
    <property type="term" value="F:lyase activity"/>
    <property type="evidence" value="ECO:0007669"/>
    <property type="project" value="UniProtKB-KW"/>
</dbReference>
<feature type="region of interest" description="Disordered" evidence="3">
    <location>
        <begin position="1"/>
        <end position="23"/>
    </location>
</feature>
<gene>
    <name evidence="5" type="ORF">V8J38_11125</name>
</gene>
<comment type="similarity">
    <text evidence="1">Belongs to the transglycosylase Slt family.</text>
</comment>
<evidence type="ECO:0000313" key="6">
    <source>
        <dbReference type="Proteomes" id="UP001363460"/>
    </source>
</evidence>
<keyword evidence="5" id="KW-0456">Lyase</keyword>
<name>A0ABZ2I851_9CAUL</name>
<reference evidence="5 6" key="1">
    <citation type="submission" date="2024-02" db="EMBL/GenBank/DDBJ databases">
        <title>Distribution and functional of Brevundimonas-related endobacteria within Verticillium dahliae.</title>
        <authorList>
            <person name="Zeng H."/>
        </authorList>
    </citation>
    <scope>NUCLEOTIDE SEQUENCE [LARGE SCALE GENOMIC DNA]</scope>
    <source>
        <strain evidence="5 6">TRM 44200</strain>
    </source>
</reference>
<dbReference type="InterPro" id="IPR008258">
    <property type="entry name" value="Transglycosylase_SLT_dom_1"/>
</dbReference>
<evidence type="ECO:0000256" key="3">
    <source>
        <dbReference type="SAM" id="MobiDB-lite"/>
    </source>
</evidence>
<feature type="domain" description="Transglycosylase SLT" evidence="4">
    <location>
        <begin position="13"/>
        <end position="110"/>
    </location>
</feature>
<dbReference type="PANTHER" id="PTHR37423">
    <property type="entry name" value="SOLUBLE LYTIC MUREIN TRANSGLYCOSYLASE-RELATED"/>
    <property type="match status" value="1"/>
</dbReference>
<dbReference type="SUPFAM" id="SSF53955">
    <property type="entry name" value="Lysozyme-like"/>
    <property type="match status" value="1"/>
</dbReference>
<feature type="region of interest" description="Disordered" evidence="3">
    <location>
        <begin position="483"/>
        <end position="505"/>
    </location>
</feature>
<accession>A0ABZ2I851</accession>
<evidence type="ECO:0000259" key="4">
    <source>
        <dbReference type="Pfam" id="PF01464"/>
    </source>
</evidence>
<dbReference type="Proteomes" id="UP001363460">
    <property type="component" value="Chromosome"/>
</dbReference>
<dbReference type="PANTHER" id="PTHR37423:SF2">
    <property type="entry name" value="MEMBRANE-BOUND LYTIC MUREIN TRANSGLYCOSYLASE C"/>
    <property type="match status" value="1"/>
</dbReference>
<dbReference type="Gene3D" id="1.10.530.10">
    <property type="match status" value="1"/>
</dbReference>
<evidence type="ECO:0000256" key="1">
    <source>
        <dbReference type="ARBA" id="ARBA00007734"/>
    </source>
</evidence>
<proteinExistence type="inferred from homology"/>
<organism evidence="5 6">
    <name type="scientific">Brevundimonas olei</name>
    <dbReference type="NCBI Taxonomy" id="657642"/>
    <lineage>
        <taxon>Bacteria</taxon>
        <taxon>Pseudomonadati</taxon>
        <taxon>Pseudomonadota</taxon>
        <taxon>Alphaproteobacteria</taxon>
        <taxon>Caulobacterales</taxon>
        <taxon>Caulobacteraceae</taxon>
        <taxon>Brevundimonas</taxon>
    </lineage>
</organism>
<protein>
    <submittedName>
        <fullName evidence="5">Lytic transglycosylase domain-containing protein</fullName>
        <ecNumber evidence="5">4.2.2.n1</ecNumber>
    </submittedName>
</protein>
<evidence type="ECO:0000256" key="2">
    <source>
        <dbReference type="ARBA" id="ARBA00009387"/>
    </source>
</evidence>
<dbReference type="EC" id="4.2.2.n1" evidence="5"/>
<evidence type="ECO:0000313" key="5">
    <source>
        <dbReference type="EMBL" id="WWT53805.1"/>
    </source>
</evidence>
<sequence>MATNPARSEIESYARSTAQRHGVDPDLIVRQIGQESSFNTSAVSPAGARGLMQLMPGTASDLGVNPDDWRQNIDGGVRYMAQQLRDFNGDTELALAAYNAGPGNARSRGKDWSRYAPETRNYVQALTSNGQSTGYRVVKSEDLGEGDTPESLRAQGYSFDAERNVWARTVGTESGWTPPAPMDLAYERRQEERESLALDQEEADLQVAVQAGIGLSDSVAGSVLKDVGKGVFLEGGQAVVSGVKRGFNAIMDLTDEAGDFIERYVPGTIAWSGLDNDPSTPFRIRLTTQNQAQAEQEGAQDGQRSWLQRLGAARLRAPTNEGERPETVTGRLIEGVSQFATGWGTGGSVLKGWQVATRGGQIGKALAQGALADFAAFDGQEARLSNLLAEYAPEAVAPAFEWLAADEDDPELLGRAKNAIEGSVLGGATDLIAGGLRALGAARQLKRAAREEAAAQGLQVDPTITAAETAARGEELDAAVKKALGNPEAPRFSTKAAGAERTTRKAPGELAEQVAEAAPTSNVFNINLARIQTSEDVQAVITGMADRFAKDVDLARRAQRSWDDTREAAGQVDWVQAMAERRVGDAVNAETALAFREAVSASASKVLDLARAVRDEPTLANQYAFRRATATHHAIQMELMGARAEAGRALNAFKIPAETPAAKLRQIDDLIADAGGANSAQELADRILDAAAKGDVALNEMISQGALGRTREIIKLAYTNSLLSGFGTPIINLAGNAGMLLLNTASRAVAPRLARVMGGQGATQIGEASALVHGYQQAMRDMFRLNPIEAAQRIGDNAGEALRRDGLFRGLAPGLDDAIPSGLSLRAEREEAGMATSRPLSAAAWRADEDSTLGRVLDIAQMLVDAPSNFNALGDDFFKTIAARGELHAQAFRQVMSEGLEGEAARTRLAGLLDSPTDDMMKRAEQEMHDLTFTRQTPGIATAFSDLRRYMDDNPTGVPIGTIILPFIRTPANLVSMGMQYSPLAGFSRRFRDDFAAGGARAETAKAKMAVGTALWSVWMGMAMDGQITGAGPGNRSQKEALLRTDEFGGGVFQPYSVRFGDRWYSFERADPMGQGLGLIGDMADLMKNADWDSDRTTEWDEVAAHAIMALGQAFFDKTVLSGVTELTSALLDGTQADAERLLQRRLTAMLPASSNLRMLRRGEDPYMREVAGVVDAFKNTIPGLSDDLPPARDLWGKPRTYQTGLGTVYDAIVPVQTRAAGGAAIDLEILNNGVSVTMPSRSINVMGENVSLKNRPDIYSEFLRLSGEPAFEHLNAVVEGRHPDSDFYLSLTDGPEGGKADYIGDVIRAYRADARAMILDIYASDLQDMAMERVRRREQARVGAW</sequence>
<keyword evidence="6" id="KW-1185">Reference proteome</keyword>
<dbReference type="Pfam" id="PF01464">
    <property type="entry name" value="SLT"/>
    <property type="match status" value="1"/>
</dbReference>